<feature type="domain" description="Glycosyltransferase 61 catalytic" evidence="8">
    <location>
        <begin position="95"/>
        <end position="325"/>
    </location>
</feature>
<evidence type="ECO:0000256" key="2">
    <source>
        <dbReference type="ARBA" id="ARBA00022676"/>
    </source>
</evidence>
<dbReference type="PANTHER" id="PTHR20961">
    <property type="entry name" value="GLYCOSYLTRANSFERASE"/>
    <property type="match status" value="1"/>
</dbReference>
<keyword evidence="2" id="KW-0328">Glycosyltransferase</keyword>
<keyword evidence="6" id="KW-0472">Membrane</keyword>
<dbReference type="Proteomes" id="UP000807353">
    <property type="component" value="Unassembled WGS sequence"/>
</dbReference>
<protein>
    <recommendedName>
        <fullName evidence="8">Glycosyltransferase 61 catalytic domain-containing protein</fullName>
    </recommendedName>
</protein>
<dbReference type="OrthoDB" id="529273at2759"/>
<keyword evidence="5" id="KW-1133">Transmembrane helix</keyword>
<evidence type="ECO:0000259" key="8">
    <source>
        <dbReference type="Pfam" id="PF04577"/>
    </source>
</evidence>
<dbReference type="AlphaFoldDB" id="A0A9P5XVA1"/>
<dbReference type="InterPro" id="IPR007657">
    <property type="entry name" value="Glycosyltransferase_61"/>
</dbReference>
<name>A0A9P5XVA1_9AGAR</name>
<dbReference type="GO" id="GO:0097363">
    <property type="term" value="F:protein O-acetylglucosaminyltransferase activity"/>
    <property type="evidence" value="ECO:0007669"/>
    <property type="project" value="TreeGrafter"/>
</dbReference>
<evidence type="ECO:0000313" key="9">
    <source>
        <dbReference type="EMBL" id="KAF9458387.1"/>
    </source>
</evidence>
<dbReference type="GO" id="GO:0035269">
    <property type="term" value="P:protein O-linked glycosylation via mannose"/>
    <property type="evidence" value="ECO:0007669"/>
    <property type="project" value="TreeGrafter"/>
</dbReference>
<evidence type="ECO:0000313" key="10">
    <source>
        <dbReference type="Proteomes" id="UP000807353"/>
    </source>
</evidence>
<evidence type="ECO:0000256" key="5">
    <source>
        <dbReference type="ARBA" id="ARBA00022989"/>
    </source>
</evidence>
<dbReference type="PANTHER" id="PTHR20961:SF38">
    <property type="entry name" value="PROTEIN O-LINKED-MANNOSE BETA-1,4-N-ACETYLGLUCOSAMINYLTRANSFERASE 2"/>
    <property type="match status" value="1"/>
</dbReference>
<keyword evidence="7" id="KW-0325">Glycoprotein</keyword>
<dbReference type="InterPro" id="IPR049625">
    <property type="entry name" value="Glyco_transf_61_cat"/>
</dbReference>
<keyword evidence="10" id="KW-1185">Reference proteome</keyword>
<evidence type="ECO:0000256" key="3">
    <source>
        <dbReference type="ARBA" id="ARBA00022679"/>
    </source>
</evidence>
<keyword evidence="3" id="KW-0808">Transferase</keyword>
<evidence type="ECO:0000256" key="1">
    <source>
        <dbReference type="ARBA" id="ARBA00004167"/>
    </source>
</evidence>
<dbReference type="GO" id="GO:0005783">
    <property type="term" value="C:endoplasmic reticulum"/>
    <property type="evidence" value="ECO:0007669"/>
    <property type="project" value="TreeGrafter"/>
</dbReference>
<proteinExistence type="predicted"/>
<accession>A0A9P5XVA1</accession>
<dbReference type="EMBL" id="MU150342">
    <property type="protein sequence ID" value="KAF9458387.1"/>
    <property type="molecule type" value="Genomic_DNA"/>
</dbReference>
<comment type="caution">
    <text evidence="9">The sequence shown here is derived from an EMBL/GenBank/DDBJ whole genome shotgun (WGS) entry which is preliminary data.</text>
</comment>
<dbReference type="Pfam" id="PF04577">
    <property type="entry name" value="Glyco_transf_61"/>
    <property type="match status" value="1"/>
</dbReference>
<dbReference type="GO" id="GO:0016020">
    <property type="term" value="C:membrane"/>
    <property type="evidence" value="ECO:0007669"/>
    <property type="project" value="UniProtKB-SubCell"/>
</dbReference>
<evidence type="ECO:0000256" key="4">
    <source>
        <dbReference type="ARBA" id="ARBA00022692"/>
    </source>
</evidence>
<gene>
    <name evidence="9" type="ORF">BDZ94DRAFT_1173734</name>
</gene>
<reference evidence="9" key="1">
    <citation type="submission" date="2020-11" db="EMBL/GenBank/DDBJ databases">
        <authorList>
            <consortium name="DOE Joint Genome Institute"/>
            <person name="Ahrendt S."/>
            <person name="Riley R."/>
            <person name="Andreopoulos W."/>
            <person name="Labutti K."/>
            <person name="Pangilinan J."/>
            <person name="Ruiz-Duenas F.J."/>
            <person name="Barrasa J.M."/>
            <person name="Sanchez-Garcia M."/>
            <person name="Camarero S."/>
            <person name="Miyauchi S."/>
            <person name="Serrano A."/>
            <person name="Linde D."/>
            <person name="Babiker R."/>
            <person name="Drula E."/>
            <person name="Ayuso-Fernandez I."/>
            <person name="Pacheco R."/>
            <person name="Padilla G."/>
            <person name="Ferreira P."/>
            <person name="Barriuso J."/>
            <person name="Kellner H."/>
            <person name="Castanera R."/>
            <person name="Alfaro M."/>
            <person name="Ramirez L."/>
            <person name="Pisabarro A.G."/>
            <person name="Kuo A."/>
            <person name="Tritt A."/>
            <person name="Lipzen A."/>
            <person name="He G."/>
            <person name="Yan M."/>
            <person name="Ng V."/>
            <person name="Cullen D."/>
            <person name="Martin F."/>
            <person name="Rosso M.-N."/>
            <person name="Henrissat B."/>
            <person name="Hibbett D."/>
            <person name="Martinez A.T."/>
            <person name="Grigoriev I.V."/>
        </authorList>
    </citation>
    <scope>NUCLEOTIDE SEQUENCE</scope>
    <source>
        <strain evidence="9">CBS 247.69</strain>
    </source>
</reference>
<sequence length="405" mass="45863">MPTGKLIHGFVLLDRLYLREGTFFVVTDNSSLFPPRDHMISPLMDIGAGHNMESTDRELRFITPEEATEVLGENAILIEDFSAIVYDTEQFMSHFYHWWGEIILGAWRVYSSLNTLPGGPSILPFPARFLLPGVPGNEWKDRAGVNAPLMRACFPSAEIGKSDHWEDLIDLNRTFVFERAMIISRETAHRHPLAGQWAKMVASTMTVDVASDFWEPIRKATLTNMIDYVPILNHHGHVIAPSQAASDRPLVTYISRQGGGRRLRQDDHDGLVNALKELERAGLCHFHVPQMEKMSLNEQLQLIAKTTILVGVHGNGMTHQLFMPSSPRSTVIEIMYPPSYVFDYEMLARNVGHRHYAVWNDTLHTYPKGKYHEGIFFAEGFHGESIPVHGQSVAEVVRERLTARV</sequence>
<evidence type="ECO:0000256" key="7">
    <source>
        <dbReference type="ARBA" id="ARBA00023180"/>
    </source>
</evidence>
<evidence type="ECO:0000256" key="6">
    <source>
        <dbReference type="ARBA" id="ARBA00023136"/>
    </source>
</evidence>
<comment type="subcellular location">
    <subcellularLocation>
        <location evidence="1">Membrane</location>
        <topology evidence="1">Single-pass membrane protein</topology>
    </subcellularLocation>
</comment>
<organism evidence="9 10">
    <name type="scientific">Collybia nuda</name>
    <dbReference type="NCBI Taxonomy" id="64659"/>
    <lineage>
        <taxon>Eukaryota</taxon>
        <taxon>Fungi</taxon>
        <taxon>Dikarya</taxon>
        <taxon>Basidiomycota</taxon>
        <taxon>Agaricomycotina</taxon>
        <taxon>Agaricomycetes</taxon>
        <taxon>Agaricomycetidae</taxon>
        <taxon>Agaricales</taxon>
        <taxon>Tricholomatineae</taxon>
        <taxon>Clitocybaceae</taxon>
        <taxon>Collybia</taxon>
    </lineage>
</organism>
<keyword evidence="4" id="KW-0812">Transmembrane</keyword>